<evidence type="ECO:0000313" key="2">
    <source>
        <dbReference type="EMBL" id="MFF3342966.1"/>
    </source>
</evidence>
<keyword evidence="3" id="KW-1185">Reference proteome</keyword>
<name>A0ABW6RPU4_9ACTN</name>
<reference evidence="2 3" key="1">
    <citation type="submission" date="2024-10" db="EMBL/GenBank/DDBJ databases">
        <title>The Natural Products Discovery Center: Release of the First 8490 Sequenced Strains for Exploring Actinobacteria Biosynthetic Diversity.</title>
        <authorList>
            <person name="Kalkreuter E."/>
            <person name="Kautsar S.A."/>
            <person name="Yang D."/>
            <person name="Bader C.D."/>
            <person name="Teijaro C.N."/>
            <person name="Fluegel L."/>
            <person name="Davis C.M."/>
            <person name="Simpson J.R."/>
            <person name="Lauterbach L."/>
            <person name="Steele A.D."/>
            <person name="Gui C."/>
            <person name="Meng S."/>
            <person name="Li G."/>
            <person name="Viehrig K."/>
            <person name="Ye F."/>
            <person name="Su P."/>
            <person name="Kiefer A.F."/>
            <person name="Nichols A."/>
            <person name="Cepeda A.J."/>
            <person name="Yan W."/>
            <person name="Fan B."/>
            <person name="Jiang Y."/>
            <person name="Adhikari A."/>
            <person name="Zheng C.-J."/>
            <person name="Schuster L."/>
            <person name="Cowan T.M."/>
            <person name="Smanski M.J."/>
            <person name="Chevrette M.G."/>
            <person name="De Carvalho L.P.S."/>
            <person name="Shen B."/>
        </authorList>
    </citation>
    <scope>NUCLEOTIDE SEQUENCE [LARGE SCALE GENOMIC DNA]</scope>
    <source>
        <strain evidence="2 3">NPDC003029</strain>
    </source>
</reference>
<feature type="region of interest" description="Disordered" evidence="1">
    <location>
        <begin position="759"/>
        <end position="797"/>
    </location>
</feature>
<dbReference type="Proteomes" id="UP001601976">
    <property type="component" value="Unassembled WGS sequence"/>
</dbReference>
<protein>
    <submittedName>
        <fullName evidence="2">DNRLRE domain-containing protein</fullName>
    </submittedName>
</protein>
<organism evidence="2 3">
    <name type="scientific">Streptomyces flavidovirens</name>
    <dbReference type="NCBI Taxonomy" id="67298"/>
    <lineage>
        <taxon>Bacteria</taxon>
        <taxon>Bacillati</taxon>
        <taxon>Actinomycetota</taxon>
        <taxon>Actinomycetes</taxon>
        <taxon>Kitasatosporales</taxon>
        <taxon>Streptomycetaceae</taxon>
        <taxon>Streptomyces</taxon>
    </lineage>
</organism>
<evidence type="ECO:0000256" key="1">
    <source>
        <dbReference type="SAM" id="MobiDB-lite"/>
    </source>
</evidence>
<dbReference type="EMBL" id="JBIAPK010000012">
    <property type="protein sequence ID" value="MFF3342966.1"/>
    <property type="molecule type" value="Genomic_DNA"/>
</dbReference>
<gene>
    <name evidence="2" type="ORF">ACFYWW_30280</name>
</gene>
<sequence length="1276" mass="137216">MHPSKTLAGTRHSRRLYPRLALGAALLLVAEVAFITGTQAAAAPKPEPAKKTVTPTQPTREDILKSDMAWAHKHAKGSKAWAVVEAKRTGKKVVATDETNATTYTVANPDGTLTTELTSGPERVWRGGKWHKVDISLAAGADGTVTAKNHPNGLRLSGKSGGPAPLSLLAAKDAPARDLVTLGAGDDKVTLQWKGGLPTPVLDGTRARYKNAVPGADVIVEATRTGFEQFVEIASKPTAARAYTYTLPVKTDGLKAKPNKDGSVTFTDTKTGKVRATMPAPVMWDSTVDKRSGEHTRRAPVAMKVIDKGHGDVDLIVTPSAKFLADPATKYPVTVDPSTSALGNTFDTYVQQGETVDWSADTELDLGNPGTKNANGTYRTARSFITWNTAPIADSLVSSATLSLYNFHSGNDDCTAQPWEVWTANQATTASRWTSQPTMAEKYATSTATRGNPACGADGWITANVTSLAQHWAAQKWAKSGMGLRATSESVLAQWKRVNSANNTANQPKLSVTYNFRPETGTAQQAGAPFRSYAGVWAVNTTTPVLRDKFADKDGDKVNGTYQIYDAATNTPIVTPAGDGVIVSPFVEPGAWAPATVPAGQLKDGKTYKFRSSPYDGTHYNTEWSPWVQFVVDTTAPVRPASVTSSTYPENWGGGGAGVAGSFDVTTGAPDAYEVRYRLDPYSDDPANVGWTTVHTSTPLASSRAVAADAAYTLTPTADGNHVVQTVSVDRAMNVSPIRDYGFTAGNRDYNRAQKINIKLPANDRTSQQPDPSDPPKPAWDPWKQGGRASAFKTGKGTQVTITPKDQASLAFTRKAAKRPTPFAGSYPDPVVTDAWCQPSLYGDAQKSLMTRTEACVFFDLQFTAESKFEDGVVPVKYRANFEVHFQVKTDAHGDSIKTWVQINPVFNNFPGNERAVVMGAGNPGAWFDSMCVSDGCNTGGDSARQNFDFFGDLTWKGGMNGSSPVDTHMATGTADHKWNGNVDNASGTTDNDQSKSMPVFFSGRPVTEVEAPPGLNGRKGEWKDDYASWQSPALVVTCDKVASYGTPGCVLPQYAPTYRFNTAAYPEAAAHAWLIQNKSKVKGLGQSWTSPLQYLPPETRNKQAYDPQKSRDAMCTRYRGPKSAGTGWVPRKTFLPHPKTALHHNGPHIDEVNCDEFPFASTYQSAGMKQTAGGKNEALNGGADCIQTVSATADDGSIHFLDDTRYDAPTFNENCGRSSMSGDVNQGSMQPFGTFAREMRLLDEQGYFLDPGNDWFRGCDTSKADLICTMAKPAP</sequence>
<comment type="caution">
    <text evidence="2">The sequence shown here is derived from an EMBL/GenBank/DDBJ whole genome shotgun (WGS) entry which is preliminary data.</text>
</comment>
<proteinExistence type="predicted"/>
<dbReference type="RefSeq" id="WP_387898214.1">
    <property type="nucleotide sequence ID" value="NZ_JBIAPK010000012.1"/>
</dbReference>
<evidence type="ECO:0000313" key="3">
    <source>
        <dbReference type="Proteomes" id="UP001601976"/>
    </source>
</evidence>
<dbReference type="NCBIfam" id="NF033679">
    <property type="entry name" value="DNRLRE_dom"/>
    <property type="match status" value="1"/>
</dbReference>
<accession>A0ABW6RPU4</accession>